<proteinExistence type="predicted"/>
<comment type="caution">
    <text evidence="3">The sequence shown here is derived from an EMBL/GenBank/DDBJ whole genome shotgun (WGS) entry which is preliminary data.</text>
</comment>
<dbReference type="EMBL" id="AAGGXD010000007">
    <property type="protein sequence ID" value="EBN8299211.1"/>
    <property type="molecule type" value="Genomic_DNA"/>
</dbReference>
<dbReference type="EMBL" id="AAGDBY010000011">
    <property type="protein sequence ID" value="EBM5892469.1"/>
    <property type="molecule type" value="Genomic_DNA"/>
</dbReference>
<accession>A0A5T8WLM8</accession>
<gene>
    <name evidence="3" type="ORF">D1D77_05300</name>
    <name evidence="2" type="ORF">D1E52_14545</name>
</gene>
<name>A0A5T8WLM8_SALER</name>
<evidence type="ECO:0000313" key="2">
    <source>
        <dbReference type="EMBL" id="EBM5892469.1"/>
    </source>
</evidence>
<protein>
    <submittedName>
        <fullName evidence="3">Uncharacterized protein</fullName>
    </submittedName>
</protein>
<evidence type="ECO:0000313" key="3">
    <source>
        <dbReference type="EMBL" id="EBN8299211.1"/>
    </source>
</evidence>
<dbReference type="AlphaFoldDB" id="A0A5T8WLM8"/>
<feature type="region of interest" description="Disordered" evidence="1">
    <location>
        <begin position="27"/>
        <end position="79"/>
    </location>
</feature>
<organism evidence="3">
    <name type="scientific">Salmonella enterica</name>
    <name type="common">Salmonella choleraesuis</name>
    <dbReference type="NCBI Taxonomy" id="28901"/>
    <lineage>
        <taxon>Bacteria</taxon>
        <taxon>Pseudomonadati</taxon>
        <taxon>Pseudomonadota</taxon>
        <taxon>Gammaproteobacteria</taxon>
        <taxon>Enterobacterales</taxon>
        <taxon>Enterobacteriaceae</taxon>
        <taxon>Salmonella</taxon>
    </lineage>
</organism>
<feature type="compositionally biased region" description="Basic and acidic residues" evidence="1">
    <location>
        <begin position="51"/>
        <end position="66"/>
    </location>
</feature>
<sequence>MLALPDGAALIRPTFRSIICRPGKRLASPSGIASLQTETTTQLRLSPRVHGPPDRVENNAETDRRIRGSSYGPARASLR</sequence>
<reference evidence="3" key="1">
    <citation type="submission" date="2018-08" db="EMBL/GenBank/DDBJ databases">
        <authorList>
            <consortium name="PulseNet: The National Subtyping Network for Foodborne Disease Surveillance"/>
            <person name="Tarr C.L."/>
            <person name="Trees E."/>
            <person name="Katz L.S."/>
            <person name="Carleton-Romer H.A."/>
            <person name="Stroika S."/>
            <person name="Kucerova Z."/>
            <person name="Roache K.F."/>
            <person name="Sabol A.L."/>
            <person name="Besser J."/>
            <person name="Gerner-Smidt P."/>
        </authorList>
    </citation>
    <scope>NUCLEOTIDE SEQUENCE</scope>
    <source>
        <strain evidence="2">PNUSAS049162</strain>
        <strain evidence="3">PNUSAS050161</strain>
    </source>
</reference>
<evidence type="ECO:0000256" key="1">
    <source>
        <dbReference type="SAM" id="MobiDB-lite"/>
    </source>
</evidence>
<feature type="compositionally biased region" description="Polar residues" evidence="1">
    <location>
        <begin position="31"/>
        <end position="44"/>
    </location>
</feature>